<feature type="compositionally biased region" description="Low complexity" evidence="3">
    <location>
        <begin position="543"/>
        <end position="556"/>
    </location>
</feature>
<dbReference type="PRINTS" id="PR00313">
    <property type="entry name" value="CABNDNGRPT"/>
</dbReference>
<dbReference type="InterPro" id="IPR018511">
    <property type="entry name" value="Hemolysin-typ_Ca-bd_CS"/>
</dbReference>
<dbReference type="InterPro" id="IPR050557">
    <property type="entry name" value="RTX_toxin/Mannuronan_C5-epim"/>
</dbReference>
<dbReference type="PANTHER" id="PTHR38340:SF1">
    <property type="entry name" value="S-LAYER PROTEIN"/>
    <property type="match status" value="1"/>
</dbReference>
<dbReference type="Pfam" id="PF00353">
    <property type="entry name" value="HemolysinCabind"/>
    <property type="match status" value="2"/>
</dbReference>
<comment type="subcellular location">
    <subcellularLocation>
        <location evidence="1">Secreted</location>
    </subcellularLocation>
</comment>
<evidence type="ECO:0000256" key="2">
    <source>
        <dbReference type="ARBA" id="ARBA00022525"/>
    </source>
</evidence>
<keyword evidence="2" id="KW-0964">Secreted</keyword>
<evidence type="ECO:0000256" key="1">
    <source>
        <dbReference type="ARBA" id="ARBA00004613"/>
    </source>
</evidence>
<dbReference type="RefSeq" id="WP_165049490.1">
    <property type="nucleotide sequence ID" value="NZ_JAALFE010000008.1"/>
</dbReference>
<dbReference type="GO" id="GO:0005509">
    <property type="term" value="F:calcium ion binding"/>
    <property type="evidence" value="ECO:0007669"/>
    <property type="project" value="InterPro"/>
</dbReference>
<evidence type="ECO:0000313" key="6">
    <source>
        <dbReference type="Proteomes" id="UP000474758"/>
    </source>
</evidence>
<dbReference type="InterPro" id="IPR001343">
    <property type="entry name" value="Hemolysn_Ca-bd"/>
</dbReference>
<accession>A0A6M1U9M1</accession>
<proteinExistence type="predicted"/>
<protein>
    <recommendedName>
        <fullName evidence="4">Hedgehog/Intein (Hint) domain-containing protein</fullName>
    </recommendedName>
</protein>
<name>A0A6M1U9M1_9RHOB</name>
<dbReference type="EMBL" id="JAALFE010000008">
    <property type="protein sequence ID" value="NGQ91201.1"/>
    <property type="molecule type" value="Genomic_DNA"/>
</dbReference>
<reference evidence="5 6" key="1">
    <citation type="submission" date="2020-02" db="EMBL/GenBank/DDBJ databases">
        <title>Rhodobacter translucens sp. nov., a novel bacterium isolated from activated sludge.</title>
        <authorList>
            <person name="Liu J."/>
        </authorList>
    </citation>
    <scope>NUCLEOTIDE SEQUENCE [LARGE SCALE GENOMIC DNA]</scope>
    <source>
        <strain evidence="5 6">HX-7-19</strain>
    </source>
</reference>
<dbReference type="InterPro" id="IPR028992">
    <property type="entry name" value="Hedgehog/Intein_dom"/>
</dbReference>
<comment type="caution">
    <text evidence="5">The sequence shown here is derived from an EMBL/GenBank/DDBJ whole genome shotgun (WGS) entry which is preliminary data.</text>
</comment>
<dbReference type="Pfam" id="PF13403">
    <property type="entry name" value="Hint_2"/>
    <property type="match status" value="1"/>
</dbReference>
<keyword evidence="6" id="KW-1185">Reference proteome</keyword>
<dbReference type="PROSITE" id="PS00330">
    <property type="entry name" value="HEMOLYSIN_CALCIUM"/>
    <property type="match status" value="3"/>
</dbReference>
<dbReference type="AlphaFoldDB" id="A0A6M1U9M1"/>
<evidence type="ECO:0000256" key="3">
    <source>
        <dbReference type="SAM" id="MobiDB-lite"/>
    </source>
</evidence>
<organism evidence="5 6">
    <name type="scientific">Paragemmobacter kunshanensis</name>
    <dbReference type="NCBI Taxonomy" id="2583234"/>
    <lineage>
        <taxon>Bacteria</taxon>
        <taxon>Pseudomonadati</taxon>
        <taxon>Pseudomonadota</taxon>
        <taxon>Alphaproteobacteria</taxon>
        <taxon>Rhodobacterales</taxon>
        <taxon>Paracoccaceae</taxon>
        <taxon>Paragemmobacter</taxon>
    </lineage>
</organism>
<dbReference type="Gene3D" id="2.150.10.10">
    <property type="entry name" value="Serralysin-like metalloprotease, C-terminal"/>
    <property type="match status" value="2"/>
</dbReference>
<evidence type="ECO:0000259" key="4">
    <source>
        <dbReference type="Pfam" id="PF13403"/>
    </source>
</evidence>
<dbReference type="Gene3D" id="2.170.16.10">
    <property type="entry name" value="Hedgehog/Intein (Hint) domain"/>
    <property type="match status" value="1"/>
</dbReference>
<dbReference type="SUPFAM" id="SSF51120">
    <property type="entry name" value="beta-Roll"/>
    <property type="match status" value="1"/>
</dbReference>
<dbReference type="SUPFAM" id="SSF51294">
    <property type="entry name" value="Hedgehog/intein (Hint) domain"/>
    <property type="match status" value="1"/>
</dbReference>
<dbReference type="GO" id="GO:0005576">
    <property type="term" value="C:extracellular region"/>
    <property type="evidence" value="ECO:0007669"/>
    <property type="project" value="UniProtKB-SubCell"/>
</dbReference>
<dbReference type="InterPro" id="IPR011049">
    <property type="entry name" value="Serralysin-like_metalloprot_C"/>
</dbReference>
<dbReference type="InterPro" id="IPR036844">
    <property type="entry name" value="Hint_dom_sf"/>
</dbReference>
<evidence type="ECO:0000313" key="5">
    <source>
        <dbReference type="EMBL" id="NGQ91201.1"/>
    </source>
</evidence>
<sequence length="878" mass="92122">MSTTQVNSETTGNQSPPLMLVLDDGRILYVWTDNALADTATVELNARIYNADGTPATDQISLASLPAVDGSNGYDWDNLDLDLLPDGRVVVSYVRSATETGGDEPIFTILTPDTSTITITTPATEIQSSDTTGSESPPVTTVLDNGNILFVWSNNALSDGLTTMHVEGRIFNPNTGTWVTNDFRIGNVAIDGSDGSDLADLSVITLTGGNVVVGWARSHAETGNNEPVYTVLDQNGATVFSTAEVEGTDNESQSTVWESPPTLMALEDGRWMALWINDGYSNNSTTMSLEGRIFNADGTPATGDFRIGTGAVDGYDGYDVQHLSIVSLGNGTVAISYPAYDPSNTYPRFSIIDTDANGTTVVSDVQIPQSPSDIYTGPAKLAALGDSGYFVAVYPDGDAAFDTKTGLNYRIFDSDGNAFTGDIPLVLPNMAEGMNTNDGFDWDNFSVVYNPVARSFTVGWVGNDDGTGTGAFTSGPIDVSSYVSDSVVDGTAGDDTMTSGYQDTQGDEIDGADGLNDSISAGDGNDSVNAGDGDDSASGGAGNDSLSGGSGNDVLLGGDGDDLLQGNDGHDTLIGGEGSDVLVGGQGNDSLASGAGNDVLVMDVSGGNDTVSDFDFGDPFGTGFTNDQLDVSALDDGTGRGVTVWNTVVQDTGDGNARLVFPQGESLLLQGVSPATLTPQRLHSMGIPCFTAGTPIDTPGGPVPVEALRPGDLVLTRDNGPQPLLWSAMRRLSQADLVANPKLLPVEIAAGALGNDLRLDVSPQHAVLLRDPDGEERLFRAIHLARLKGGGVRQRMGCRGVTYVHLMFERHQVLRSAGLWSESFYPGPQALAALNRPALEELEALFPGICAAIYGPAARDIPRFRELPERLRDLRLPS</sequence>
<dbReference type="PANTHER" id="PTHR38340">
    <property type="entry name" value="S-LAYER PROTEIN"/>
    <property type="match status" value="1"/>
</dbReference>
<feature type="compositionally biased region" description="Low complexity" evidence="3">
    <location>
        <begin position="521"/>
        <end position="531"/>
    </location>
</feature>
<gene>
    <name evidence="5" type="ORF">G5V65_09855</name>
</gene>
<feature type="domain" description="Hedgehog/Intein (Hint)" evidence="4">
    <location>
        <begin position="688"/>
        <end position="827"/>
    </location>
</feature>
<feature type="region of interest" description="Disordered" evidence="3">
    <location>
        <begin position="490"/>
        <end position="589"/>
    </location>
</feature>
<dbReference type="Proteomes" id="UP000474758">
    <property type="component" value="Unassembled WGS sequence"/>
</dbReference>